<organism evidence="2 3">
    <name type="scientific">Paenibacillus arenosi</name>
    <dbReference type="NCBI Taxonomy" id="2774142"/>
    <lineage>
        <taxon>Bacteria</taxon>
        <taxon>Bacillati</taxon>
        <taxon>Bacillota</taxon>
        <taxon>Bacilli</taxon>
        <taxon>Bacillales</taxon>
        <taxon>Paenibacillaceae</taxon>
        <taxon>Paenibacillus</taxon>
    </lineage>
</organism>
<accession>A0ABR9B1B8</accession>
<evidence type="ECO:0000313" key="2">
    <source>
        <dbReference type="EMBL" id="MBD8500129.1"/>
    </source>
</evidence>
<keyword evidence="1" id="KW-1133">Transmembrane helix</keyword>
<evidence type="ECO:0000313" key="3">
    <source>
        <dbReference type="Proteomes" id="UP000634529"/>
    </source>
</evidence>
<sequence length="258" mass="30255">MKKEKSSHFYKYNKIMEVILFGFSVLLINIFLSEKLYWAAAGVAVVTILLEIFIKNKEYNPLIKKAIQREVKIGSIEENGITNHYFMYSNESKNARNSEIANAIDSSNELYLIGESGKSYLDIPTDRHWKNIKAKLDKGISFKVLLIDPYCSNKLIRNNLNNIESGEIDKKLDIESLKKLKSRYQNLDIRFTDQIYCSLFFTDKYMIYDPYHLGKIADRIENNFIALELRNDNTNYYILKNHFSNCWSMSRSFEEVIN</sequence>
<feature type="transmembrane region" description="Helical" evidence="1">
    <location>
        <begin position="12"/>
        <end position="30"/>
    </location>
</feature>
<name>A0ABR9B1B8_9BACL</name>
<evidence type="ECO:0008006" key="4">
    <source>
        <dbReference type="Google" id="ProtNLM"/>
    </source>
</evidence>
<gene>
    <name evidence="2" type="ORF">IFO66_17700</name>
</gene>
<protein>
    <recommendedName>
        <fullName evidence="4">SGNH domain-containing protein</fullName>
    </recommendedName>
</protein>
<reference evidence="2 3" key="1">
    <citation type="submission" date="2020-09" db="EMBL/GenBank/DDBJ databases">
        <title>Paenibacillus sp. CAU 1523 isolated from sand of Haeundae Beach.</title>
        <authorList>
            <person name="Kim W."/>
        </authorList>
    </citation>
    <scope>NUCLEOTIDE SEQUENCE [LARGE SCALE GENOMIC DNA]</scope>
    <source>
        <strain evidence="2 3">CAU 1523</strain>
    </source>
</reference>
<proteinExistence type="predicted"/>
<keyword evidence="1" id="KW-0472">Membrane</keyword>
<keyword evidence="1" id="KW-0812">Transmembrane</keyword>
<comment type="caution">
    <text evidence="2">The sequence shown here is derived from an EMBL/GenBank/DDBJ whole genome shotgun (WGS) entry which is preliminary data.</text>
</comment>
<evidence type="ECO:0000256" key="1">
    <source>
        <dbReference type="SAM" id="Phobius"/>
    </source>
</evidence>
<dbReference type="EMBL" id="JACYTN010000018">
    <property type="protein sequence ID" value="MBD8500129.1"/>
    <property type="molecule type" value="Genomic_DNA"/>
</dbReference>
<dbReference type="Proteomes" id="UP000634529">
    <property type="component" value="Unassembled WGS sequence"/>
</dbReference>
<keyword evidence="3" id="KW-1185">Reference proteome</keyword>
<dbReference type="RefSeq" id="WP_192026443.1">
    <property type="nucleotide sequence ID" value="NZ_JACYTN010000018.1"/>
</dbReference>
<feature type="transmembrane region" description="Helical" evidence="1">
    <location>
        <begin position="36"/>
        <end position="54"/>
    </location>
</feature>